<dbReference type="AlphaFoldDB" id="A0A7H0SQ69"/>
<feature type="binding site" evidence="8">
    <location>
        <position position="164"/>
    </location>
    <ligand>
        <name>Mn(2+)</name>
        <dbReference type="ChEBI" id="CHEBI:29035"/>
    </ligand>
</feature>
<comment type="subunit">
    <text evidence="8">Homodimer, forms a heterotetramer with a Cas2 homodimer.</text>
</comment>
<keyword evidence="1 8" id="KW-0540">Nuclease</keyword>
<dbReference type="GO" id="GO:0016787">
    <property type="term" value="F:hydrolase activity"/>
    <property type="evidence" value="ECO:0007669"/>
    <property type="project" value="UniProtKB-KW"/>
</dbReference>
<gene>
    <name evidence="8" type="primary">cas1</name>
    <name evidence="9" type="ORF">GP475_08635</name>
</gene>
<evidence type="ECO:0000256" key="2">
    <source>
        <dbReference type="ARBA" id="ARBA00022723"/>
    </source>
</evidence>
<evidence type="ECO:0000256" key="3">
    <source>
        <dbReference type="ARBA" id="ARBA00022759"/>
    </source>
</evidence>
<comment type="cofactor">
    <cofactor evidence="8">
        <name>Mg(2+)</name>
        <dbReference type="ChEBI" id="CHEBI:18420"/>
    </cofactor>
    <cofactor evidence="8">
        <name>Mn(2+)</name>
        <dbReference type="ChEBI" id="CHEBI:29035"/>
    </cofactor>
</comment>
<dbReference type="GO" id="GO:0051607">
    <property type="term" value="P:defense response to virus"/>
    <property type="evidence" value="ECO:0007669"/>
    <property type="project" value="UniProtKB-UniRule"/>
</dbReference>
<dbReference type="GO" id="GO:0003677">
    <property type="term" value="F:DNA binding"/>
    <property type="evidence" value="ECO:0007669"/>
    <property type="project" value="UniProtKB-KW"/>
</dbReference>
<feature type="binding site" evidence="8">
    <location>
        <position position="239"/>
    </location>
    <ligand>
        <name>Mn(2+)</name>
        <dbReference type="ChEBI" id="CHEBI:29035"/>
    </ligand>
</feature>
<dbReference type="EMBL" id="CP046884">
    <property type="protein sequence ID" value="QNQ90694.1"/>
    <property type="molecule type" value="Genomic_DNA"/>
</dbReference>
<dbReference type="InterPro" id="IPR050646">
    <property type="entry name" value="Cas1"/>
</dbReference>
<keyword evidence="4 8" id="KW-0378">Hydrolase</keyword>
<keyword evidence="6 8" id="KW-0051">Antiviral defense</keyword>
<evidence type="ECO:0000256" key="4">
    <source>
        <dbReference type="ARBA" id="ARBA00022801"/>
    </source>
</evidence>
<dbReference type="RefSeq" id="WP_187974008.1">
    <property type="nucleotide sequence ID" value="NZ_CP046884.1"/>
</dbReference>
<dbReference type="Gene3D" id="1.20.120.920">
    <property type="entry name" value="CRISPR-associated endonuclease Cas1, C-terminal domain"/>
    <property type="match status" value="1"/>
</dbReference>
<name>A0A7H0SQ69_9CORY</name>
<dbReference type="GO" id="GO:0043571">
    <property type="term" value="P:maintenance of CRISPR repeat elements"/>
    <property type="evidence" value="ECO:0007669"/>
    <property type="project" value="UniProtKB-UniRule"/>
</dbReference>
<dbReference type="KEGG" id="cpoy:GP475_08635"/>
<dbReference type="Proteomes" id="UP000516320">
    <property type="component" value="Chromosome"/>
</dbReference>
<evidence type="ECO:0000313" key="10">
    <source>
        <dbReference type="Proteomes" id="UP000516320"/>
    </source>
</evidence>
<proteinExistence type="inferred from homology"/>
<organism evidence="9 10">
    <name type="scientific">Corynebacterium poyangense</name>
    <dbReference type="NCBI Taxonomy" id="2684405"/>
    <lineage>
        <taxon>Bacteria</taxon>
        <taxon>Bacillati</taxon>
        <taxon>Actinomycetota</taxon>
        <taxon>Actinomycetes</taxon>
        <taxon>Mycobacteriales</taxon>
        <taxon>Corynebacteriaceae</taxon>
        <taxon>Corynebacterium</taxon>
    </lineage>
</organism>
<keyword evidence="5 8" id="KW-0460">Magnesium</keyword>
<dbReference type="EC" id="3.1.-.-" evidence="8"/>
<comment type="similarity">
    <text evidence="8">Belongs to the CRISPR-associated endonuclease Cas1 family.</text>
</comment>
<evidence type="ECO:0000256" key="6">
    <source>
        <dbReference type="ARBA" id="ARBA00023118"/>
    </source>
</evidence>
<sequence length="317" mass="35120">MAYSEEALAFSTISPSEQIRLEDRVSYLYVEYCLIRQDRTGVIAISRGDERAPEPVNELPTKTRIQLPVGGLATLILGPGTSISQPAATSCARSGVSVLFSGSGGIQSYCLATPLTSSARWAIAQARLVANEARQRDAARILYRKQLGIDDVPMSSIAAMRGIEGRMMRDLYKKLATKHHIKGFRRDTNSPDYVNSNLNLANYILYGCAASVCSVLGINPALGIIHRGNSRSLLFDLADLYKREITIPLAFRMDKEHGGASELRKELRRCIQRRKILEEMMKIMMSILEPHLPKRDDDRLIGGMNHEVPGHTQYGSG</sequence>
<dbReference type="InterPro" id="IPR042206">
    <property type="entry name" value="CRISPR-assoc_Cas1_C"/>
</dbReference>
<dbReference type="GO" id="GO:0004519">
    <property type="term" value="F:endonuclease activity"/>
    <property type="evidence" value="ECO:0007669"/>
    <property type="project" value="UniProtKB-UniRule"/>
</dbReference>
<accession>A0A7H0SQ69</accession>
<evidence type="ECO:0000256" key="5">
    <source>
        <dbReference type="ARBA" id="ARBA00022842"/>
    </source>
</evidence>
<evidence type="ECO:0000256" key="7">
    <source>
        <dbReference type="ARBA" id="ARBA00023125"/>
    </source>
</evidence>
<protein>
    <recommendedName>
        <fullName evidence="8">CRISPR-associated endonuclease Cas1</fullName>
        <ecNumber evidence="8">3.1.-.-</ecNumber>
    </recommendedName>
</protein>
<keyword evidence="8" id="KW-0464">Manganese</keyword>
<reference evidence="9 10" key="1">
    <citation type="submission" date="2019-12" db="EMBL/GenBank/DDBJ databases">
        <title>Corynebacterium sp. nov., isolated from feces of the Anser Albifrons in China.</title>
        <authorList>
            <person name="Liu Q."/>
        </authorList>
    </citation>
    <scope>NUCLEOTIDE SEQUENCE [LARGE SCALE GENOMIC DNA]</scope>
    <source>
        <strain evidence="9 10">4H37-19</strain>
    </source>
</reference>
<evidence type="ECO:0000256" key="1">
    <source>
        <dbReference type="ARBA" id="ARBA00022722"/>
    </source>
</evidence>
<dbReference type="Gene3D" id="3.100.10.20">
    <property type="entry name" value="CRISPR-associated endonuclease Cas1, N-terminal domain"/>
    <property type="match status" value="1"/>
</dbReference>
<dbReference type="Pfam" id="PF01867">
    <property type="entry name" value="Cas_Cas1"/>
    <property type="match status" value="1"/>
</dbReference>
<keyword evidence="10" id="KW-1185">Reference proteome</keyword>
<keyword evidence="7 8" id="KW-0238">DNA-binding</keyword>
<keyword evidence="2 8" id="KW-0479">Metal-binding</keyword>
<keyword evidence="3 8" id="KW-0255">Endonuclease</keyword>
<evidence type="ECO:0000256" key="8">
    <source>
        <dbReference type="HAMAP-Rule" id="MF_01470"/>
    </source>
</evidence>
<evidence type="ECO:0000313" key="9">
    <source>
        <dbReference type="EMBL" id="QNQ90694.1"/>
    </source>
</evidence>
<dbReference type="InterPro" id="IPR042211">
    <property type="entry name" value="CRISPR-assoc_Cas1_N"/>
</dbReference>
<dbReference type="PANTHER" id="PTHR34353">
    <property type="entry name" value="CRISPR-ASSOCIATED ENDONUCLEASE CAS1 1"/>
    <property type="match status" value="1"/>
</dbReference>
<dbReference type="GO" id="GO:0046872">
    <property type="term" value="F:metal ion binding"/>
    <property type="evidence" value="ECO:0007669"/>
    <property type="project" value="UniProtKB-UniRule"/>
</dbReference>
<dbReference type="InterPro" id="IPR002729">
    <property type="entry name" value="CRISPR-assoc_Cas1"/>
</dbReference>
<feature type="binding site" evidence="8">
    <location>
        <position position="226"/>
    </location>
    <ligand>
        <name>Mn(2+)</name>
        <dbReference type="ChEBI" id="CHEBI:29035"/>
    </ligand>
</feature>
<dbReference type="PANTHER" id="PTHR34353:SF3">
    <property type="entry name" value="CRISPR-ASSOCIATED ENDONUCLEASE CAS1"/>
    <property type="match status" value="1"/>
</dbReference>
<comment type="function">
    <text evidence="8">CRISPR (clustered regularly interspaced short palindromic repeat), is an adaptive immune system that provides protection against mobile genetic elements (viruses, transposable elements and conjugative plasmids). CRISPR clusters contain spacers, sequences complementary to antecedent mobile elements, and target invading nucleic acids. CRISPR clusters are transcribed and processed into CRISPR RNA (crRNA). Acts as a dsDNA endonuclease. Involved in the integration of spacer DNA into the CRISPR cassette.</text>
</comment>
<dbReference type="HAMAP" id="MF_01470">
    <property type="entry name" value="Cas1"/>
    <property type="match status" value="1"/>
</dbReference>